<dbReference type="SUPFAM" id="SSF49764">
    <property type="entry name" value="HSP20-like chaperones"/>
    <property type="match status" value="1"/>
</dbReference>
<dbReference type="InterPro" id="IPR008978">
    <property type="entry name" value="HSP20-like_chaperone"/>
</dbReference>
<protein>
    <recommendedName>
        <fullName evidence="5">SHSP domain-containing protein</fullName>
    </recommendedName>
</protein>
<reference evidence="3 4" key="1">
    <citation type="submission" date="2010-05" db="EMBL/GenBank/DDBJ databases">
        <title>The Genome Sequence of Thecamonas trahens ATCC 50062.</title>
        <authorList>
            <consortium name="The Broad Institute Genome Sequencing Platform"/>
            <person name="Russ C."/>
            <person name="Cuomo C."/>
            <person name="Shea T."/>
            <person name="Young S.K."/>
            <person name="Zeng Q."/>
            <person name="Koehrsen M."/>
            <person name="Haas B."/>
            <person name="Borodovsky M."/>
            <person name="Guigo R."/>
            <person name="Alvarado L."/>
            <person name="Berlin A."/>
            <person name="Bochicchio J."/>
            <person name="Borenstein D."/>
            <person name="Chapman S."/>
            <person name="Chen Z."/>
            <person name="Freedman E."/>
            <person name="Gellesch M."/>
            <person name="Goldberg J."/>
            <person name="Griggs A."/>
            <person name="Gujja S."/>
            <person name="Heilman E."/>
            <person name="Heiman D."/>
            <person name="Hepburn T."/>
            <person name="Howarth C."/>
            <person name="Jen D."/>
            <person name="Larson L."/>
            <person name="Mehta T."/>
            <person name="Park D."/>
            <person name="Pearson M."/>
            <person name="Roberts A."/>
            <person name="Saif S."/>
            <person name="Shenoy N."/>
            <person name="Sisk P."/>
            <person name="Stolte C."/>
            <person name="Sykes S."/>
            <person name="Thomson T."/>
            <person name="Walk T."/>
            <person name="White J."/>
            <person name="Yandava C."/>
            <person name="Burger G."/>
            <person name="Gray M.W."/>
            <person name="Holland P.W.H."/>
            <person name="King N."/>
            <person name="Lang F.B.F."/>
            <person name="Roger A.J."/>
            <person name="Ruiz-Trillo I."/>
            <person name="Lander E."/>
            <person name="Nusbaum C."/>
        </authorList>
    </citation>
    <scope>NUCLEOTIDE SEQUENCE [LARGE SCALE GENOMIC DNA]</scope>
    <source>
        <strain evidence="3 4">ATCC 50062</strain>
    </source>
</reference>
<dbReference type="Pfam" id="PF00011">
    <property type="entry name" value="HSP20"/>
    <property type="match status" value="1"/>
</dbReference>
<evidence type="ECO:0008006" key="5">
    <source>
        <dbReference type="Google" id="ProtNLM"/>
    </source>
</evidence>
<dbReference type="InterPro" id="IPR002068">
    <property type="entry name" value="A-crystallin/Hsp20_dom"/>
</dbReference>
<dbReference type="CDD" id="cd06464">
    <property type="entry name" value="ACD_sHsps-like"/>
    <property type="match status" value="1"/>
</dbReference>
<dbReference type="GeneID" id="25568850"/>
<organism evidence="3 4">
    <name type="scientific">Thecamonas trahens ATCC 50062</name>
    <dbReference type="NCBI Taxonomy" id="461836"/>
    <lineage>
        <taxon>Eukaryota</taxon>
        <taxon>Apusozoa</taxon>
        <taxon>Apusomonadida</taxon>
        <taxon>Apusomonadidae</taxon>
        <taxon>Thecamonas</taxon>
    </lineage>
</organism>
<keyword evidence="4" id="KW-1185">Reference proteome</keyword>
<evidence type="ECO:0000313" key="3">
    <source>
        <dbReference type="EMBL" id="KNC55087.1"/>
    </source>
</evidence>
<proteinExistence type="predicted"/>
<feature type="domain" description="Aminoglycoside phosphotransferase" evidence="2">
    <location>
        <begin position="66"/>
        <end position="316"/>
    </location>
</feature>
<dbReference type="EMBL" id="GL349495">
    <property type="protein sequence ID" value="KNC55087.1"/>
    <property type="molecule type" value="Genomic_DNA"/>
</dbReference>
<dbReference type="OrthoDB" id="10267235at2759"/>
<dbReference type="Pfam" id="PF01636">
    <property type="entry name" value="APH"/>
    <property type="match status" value="1"/>
</dbReference>
<evidence type="ECO:0000259" key="1">
    <source>
        <dbReference type="Pfam" id="PF00011"/>
    </source>
</evidence>
<evidence type="ECO:0000313" key="4">
    <source>
        <dbReference type="Proteomes" id="UP000054408"/>
    </source>
</evidence>
<evidence type="ECO:0000259" key="2">
    <source>
        <dbReference type="Pfam" id="PF01636"/>
    </source>
</evidence>
<dbReference type="Proteomes" id="UP000054408">
    <property type="component" value="Unassembled WGS sequence"/>
</dbReference>
<dbReference type="Gene3D" id="3.90.1200.10">
    <property type="match status" value="1"/>
</dbReference>
<feature type="domain" description="SHSP" evidence="1">
    <location>
        <begin position="482"/>
        <end position="551"/>
    </location>
</feature>
<dbReference type="SUPFAM" id="SSF56112">
    <property type="entry name" value="Protein kinase-like (PK-like)"/>
    <property type="match status" value="1"/>
</dbReference>
<gene>
    <name evidence="3" type="ORF">AMSG_10684</name>
</gene>
<dbReference type="Gene3D" id="2.60.40.790">
    <property type="match status" value="1"/>
</dbReference>
<dbReference type="AlphaFoldDB" id="A0A0L0DSA0"/>
<name>A0A0L0DSA0_THETB</name>
<accession>A0A0L0DSA0</accession>
<dbReference type="RefSeq" id="XP_013753271.1">
    <property type="nucleotide sequence ID" value="XM_013897817.1"/>
</dbReference>
<dbReference type="InterPro" id="IPR002575">
    <property type="entry name" value="Aminoglycoside_PTrfase"/>
</dbReference>
<dbReference type="InterPro" id="IPR011009">
    <property type="entry name" value="Kinase-like_dom_sf"/>
</dbReference>
<sequence>MTDWPPPSLRPPALTVLAAVLPPPAASPTDPAPALAPASATPVGTDEGFLSTLWRVTPSSPLPSPSLIVKHFSLAASPPLAMHAREMAWYSAASPPPHPLPDADSDTDVVIAPSPSAPSLPRRPWPARLGGTLHRPSGTGILVLEDRAPARPPSLADGLPPDALGSIAAALAIVHLDVPLPGPGGPIGPLADSAAFLGAQIEPGLDWLAARLAPEPVAALRAWALGNADDMPAAASAAVAAVSAAASTAGLPDVVCHGDLWCGNILLDPVEPHALSVAHVTFVDFQFAVVAPAVYDLAMIAATSLGAAAWEDPVTRASAHAILLDAYVTAYNANRPPASPPHPPLAADSPLWAASIRLAHLVHIASAEIYTSFVESGLVDRVWPAIAANLAAEPDDIGAPVGHAQLSGTLVASASKTLVALPPPFAMFCRHGLHRLLPRPAPADSLTALRDCFCDVELPAIASALNPGQPLSHITAHLPQGMDDVSLGVKDRTLTITGRDEATTTSGSPTLKTSTEFTRFFPLPKGVEFASLKASTRGDLFRITIPKPLPSGSSAPSSDNVEKLVTITLE</sequence>